<comment type="caution">
    <text evidence="1">The sequence shown here is derived from an EMBL/GenBank/DDBJ whole genome shotgun (WGS) entry which is preliminary data.</text>
</comment>
<evidence type="ECO:0000313" key="1">
    <source>
        <dbReference type="EMBL" id="KAF9409375.1"/>
    </source>
</evidence>
<reference evidence="1" key="1">
    <citation type="submission" date="2020-08" db="EMBL/GenBank/DDBJ databases">
        <title>Spodoptera exigua strain:BAW_Kor-Di-RS1 Genome sequencing and assembly.</title>
        <authorList>
            <person name="Kim J."/>
            <person name="Nam H.Y."/>
            <person name="Kwon M."/>
            <person name="Choi J.H."/>
            <person name="Cho S.R."/>
            <person name="Kim G.-H."/>
        </authorList>
    </citation>
    <scope>NUCLEOTIDE SEQUENCE</scope>
    <source>
        <strain evidence="1">BAW_Kor-Di-RS1</strain>
        <tissue evidence="1">Whole-body</tissue>
    </source>
</reference>
<evidence type="ECO:0000313" key="2">
    <source>
        <dbReference type="Proteomes" id="UP000648187"/>
    </source>
</evidence>
<proteinExistence type="predicted"/>
<dbReference type="AlphaFoldDB" id="A0A835L059"/>
<protein>
    <submittedName>
        <fullName evidence="1">Uncharacterized protein</fullName>
    </submittedName>
</protein>
<name>A0A835L059_SPOEX</name>
<dbReference type="EMBL" id="JACKWZ010000322">
    <property type="protein sequence ID" value="KAF9409375.1"/>
    <property type="molecule type" value="Genomic_DNA"/>
</dbReference>
<gene>
    <name evidence="1" type="ORF">HW555_011240</name>
</gene>
<dbReference type="Proteomes" id="UP000648187">
    <property type="component" value="Unassembled WGS sequence"/>
</dbReference>
<accession>A0A835L059</accession>
<keyword evidence="2" id="KW-1185">Reference proteome</keyword>
<organism evidence="1 2">
    <name type="scientific">Spodoptera exigua</name>
    <name type="common">Beet armyworm</name>
    <name type="synonym">Noctua fulgens</name>
    <dbReference type="NCBI Taxonomy" id="7107"/>
    <lineage>
        <taxon>Eukaryota</taxon>
        <taxon>Metazoa</taxon>
        <taxon>Ecdysozoa</taxon>
        <taxon>Arthropoda</taxon>
        <taxon>Hexapoda</taxon>
        <taxon>Insecta</taxon>
        <taxon>Pterygota</taxon>
        <taxon>Neoptera</taxon>
        <taxon>Endopterygota</taxon>
        <taxon>Lepidoptera</taxon>
        <taxon>Glossata</taxon>
        <taxon>Ditrysia</taxon>
        <taxon>Noctuoidea</taxon>
        <taxon>Noctuidae</taxon>
        <taxon>Amphipyrinae</taxon>
        <taxon>Spodoptera</taxon>
    </lineage>
</organism>
<sequence length="158" mass="18720">MTSELGNMINELSRCSLEFRLKINMSKTKLMTNGPKHRLEVDGAEIAYDQEYIYLGQLVSFQAIQEKEFMIIGHVYTIVTWSLDWKRDLVFTESQTMSWQEFPLPVRVVLIFCSLRNENVNKENIFTVNYRVISNRRRSWKPEERCARKSSILLADRF</sequence>